<feature type="compositionally biased region" description="Basic residues" evidence="1">
    <location>
        <begin position="1"/>
        <end position="11"/>
    </location>
</feature>
<dbReference type="SUPFAM" id="SSF81383">
    <property type="entry name" value="F-box domain"/>
    <property type="match status" value="1"/>
</dbReference>
<dbReference type="Pfam" id="PF23622">
    <property type="entry name" value="LRR_At1g61320_AtMIF1"/>
    <property type="match status" value="1"/>
</dbReference>
<evidence type="ECO:0008006" key="5">
    <source>
        <dbReference type="Google" id="ProtNLM"/>
    </source>
</evidence>
<dbReference type="AlphaFoldDB" id="M8BFY2"/>
<sequence>MTKKRRRRRRNVNAAQKATRNNDEEDGDRLSKLLDDLLLNILERADTLDAVRACVLSRRMMKLITMLSRFFLSCSSVPGHQDSARIFDPTEFFRINSAVAHVTDNILSTRSPEITISKLQIRFILTQRDSYTIGESVAHAMATQKVGAAEFQILTEKAYLESTPADLLDHAKKFNGFLSACPDAFAGLRRLWLRNMRVAGPDIPNILSACKLLESLHLTHCDSGKNSVLRLEHAQLTELEVKVGKFETVELACLPKLQRVSYNNWFNSHKDPLYLGFVPQLSKLWLAKTGRRSTRTLKLSQLLGNVPSISDLHMDFQSEKIWVLPESPKLLKPVLSKLQHVNLDNLPEGCDLAWTMFILEAAPSLKELCITVWDHWCNMAMRDKEFRERNGYCEKVDVEWKPHAPDFKHKNLVKLTIYGFQADGIFVRFIRCVMEHAVNMAEISLHDRKDKFIDTWLRLENHECGQIQVNLHHLGNHRFYVVKLFRMTTRRQGGGCCDDPKEKCFATLTGVEVVGGDHAGKGIT</sequence>
<name>M8BFY2_AEGTA</name>
<feature type="domain" description="At1g61320/AtMIF1 LRR" evidence="3">
    <location>
        <begin position="185"/>
        <end position="451"/>
    </location>
</feature>
<proteinExistence type="predicted"/>
<dbReference type="SUPFAM" id="SSF52047">
    <property type="entry name" value="RNI-like"/>
    <property type="match status" value="1"/>
</dbReference>
<dbReference type="InterPro" id="IPR044997">
    <property type="entry name" value="F-box_plant"/>
</dbReference>
<dbReference type="InterPro" id="IPR036047">
    <property type="entry name" value="F-box-like_dom_sf"/>
</dbReference>
<feature type="domain" description="F-box" evidence="2">
    <location>
        <begin position="30"/>
        <end position="71"/>
    </location>
</feature>
<evidence type="ECO:0000313" key="4">
    <source>
        <dbReference type="EnsemblPlants" id="EMT05648"/>
    </source>
</evidence>
<evidence type="ECO:0000259" key="3">
    <source>
        <dbReference type="Pfam" id="PF23622"/>
    </source>
</evidence>
<protein>
    <recommendedName>
        <fullName evidence="5">F-box domain-containing protein</fullName>
    </recommendedName>
</protein>
<dbReference type="Pfam" id="PF00646">
    <property type="entry name" value="F-box"/>
    <property type="match status" value="1"/>
</dbReference>
<dbReference type="InterPro" id="IPR055357">
    <property type="entry name" value="LRR_At1g61320_AtMIF1"/>
</dbReference>
<dbReference type="EnsemblPlants" id="EMT05648">
    <property type="protein sequence ID" value="EMT05648"/>
    <property type="gene ID" value="F775_15947"/>
</dbReference>
<dbReference type="PANTHER" id="PTHR32153">
    <property type="entry name" value="OJ000223_09.16 PROTEIN"/>
    <property type="match status" value="1"/>
</dbReference>
<feature type="region of interest" description="Disordered" evidence="1">
    <location>
        <begin position="1"/>
        <end position="27"/>
    </location>
</feature>
<organism evidence="4">
    <name type="scientific">Aegilops tauschii</name>
    <name type="common">Tausch's goatgrass</name>
    <name type="synonym">Aegilops squarrosa</name>
    <dbReference type="NCBI Taxonomy" id="37682"/>
    <lineage>
        <taxon>Eukaryota</taxon>
        <taxon>Viridiplantae</taxon>
        <taxon>Streptophyta</taxon>
        <taxon>Embryophyta</taxon>
        <taxon>Tracheophyta</taxon>
        <taxon>Spermatophyta</taxon>
        <taxon>Magnoliopsida</taxon>
        <taxon>Liliopsida</taxon>
        <taxon>Poales</taxon>
        <taxon>Poaceae</taxon>
        <taxon>BOP clade</taxon>
        <taxon>Pooideae</taxon>
        <taxon>Triticodae</taxon>
        <taxon>Triticeae</taxon>
        <taxon>Triticinae</taxon>
        <taxon>Aegilops</taxon>
    </lineage>
</organism>
<dbReference type="InterPro" id="IPR001810">
    <property type="entry name" value="F-box_dom"/>
</dbReference>
<reference evidence="4" key="1">
    <citation type="submission" date="2015-06" db="UniProtKB">
        <authorList>
            <consortium name="EnsemblPlants"/>
        </authorList>
    </citation>
    <scope>IDENTIFICATION</scope>
</reference>
<dbReference type="InterPro" id="IPR032675">
    <property type="entry name" value="LRR_dom_sf"/>
</dbReference>
<evidence type="ECO:0000256" key="1">
    <source>
        <dbReference type="SAM" id="MobiDB-lite"/>
    </source>
</evidence>
<evidence type="ECO:0000259" key="2">
    <source>
        <dbReference type="Pfam" id="PF00646"/>
    </source>
</evidence>
<accession>M8BFY2</accession>
<dbReference type="ExpressionAtlas" id="M8BFY2">
    <property type="expression patterns" value="baseline"/>
</dbReference>
<dbReference type="Gene3D" id="3.80.10.10">
    <property type="entry name" value="Ribonuclease Inhibitor"/>
    <property type="match status" value="1"/>
</dbReference>